<evidence type="ECO:0000259" key="9">
    <source>
        <dbReference type="Pfam" id="PF25147"/>
    </source>
</evidence>
<gene>
    <name evidence="10" type="ORF">L210DRAFT_3450745</name>
</gene>
<reference evidence="10" key="2">
    <citation type="journal article" date="2020" name="Nat. Commun.">
        <title>Large-scale genome sequencing of mycorrhizal fungi provides insights into the early evolution of symbiotic traits.</title>
        <authorList>
            <person name="Miyauchi S."/>
            <person name="Kiss E."/>
            <person name="Kuo A."/>
            <person name="Drula E."/>
            <person name="Kohler A."/>
            <person name="Sanchez-Garcia M."/>
            <person name="Morin E."/>
            <person name="Andreopoulos B."/>
            <person name="Barry K.W."/>
            <person name="Bonito G."/>
            <person name="Buee M."/>
            <person name="Carver A."/>
            <person name="Chen C."/>
            <person name="Cichocki N."/>
            <person name="Clum A."/>
            <person name="Culley D."/>
            <person name="Crous P.W."/>
            <person name="Fauchery L."/>
            <person name="Girlanda M."/>
            <person name="Hayes R.D."/>
            <person name="Keri Z."/>
            <person name="LaButti K."/>
            <person name="Lipzen A."/>
            <person name="Lombard V."/>
            <person name="Magnuson J."/>
            <person name="Maillard F."/>
            <person name="Murat C."/>
            <person name="Nolan M."/>
            <person name="Ohm R.A."/>
            <person name="Pangilinan J."/>
            <person name="Pereira M.F."/>
            <person name="Perotto S."/>
            <person name="Peter M."/>
            <person name="Pfister S."/>
            <person name="Riley R."/>
            <person name="Sitrit Y."/>
            <person name="Stielow J.B."/>
            <person name="Szollosi G."/>
            <person name="Zifcakova L."/>
            <person name="Stursova M."/>
            <person name="Spatafora J.W."/>
            <person name="Tedersoo L."/>
            <person name="Vaario L.M."/>
            <person name="Yamada A."/>
            <person name="Yan M."/>
            <person name="Wang P."/>
            <person name="Xu J."/>
            <person name="Bruns T."/>
            <person name="Baldrian P."/>
            <person name="Vilgalys R."/>
            <person name="Dunand C."/>
            <person name="Henrissat B."/>
            <person name="Grigoriev I.V."/>
            <person name="Hibbett D."/>
            <person name="Nagy L.G."/>
            <person name="Martin F.M."/>
        </authorList>
    </citation>
    <scope>NUCLEOTIDE SEQUENCE</scope>
    <source>
        <strain evidence="10">BED1</strain>
    </source>
</reference>
<comment type="subcellular location">
    <subcellularLocation>
        <location evidence="1">Endoplasmic reticulum membrane</location>
        <topology evidence="1">Multi-pass membrane protein</topology>
    </subcellularLocation>
</comment>
<comment type="caution">
    <text evidence="10">The sequence shown here is derived from an EMBL/GenBank/DDBJ whole genome shotgun (WGS) entry which is preliminary data.</text>
</comment>
<keyword evidence="5 7" id="KW-1133">Transmembrane helix</keyword>
<evidence type="ECO:0000256" key="8">
    <source>
        <dbReference type="SAM" id="SignalP"/>
    </source>
</evidence>
<dbReference type="EMBL" id="WHUW01000017">
    <property type="protein sequence ID" value="KAF8438056.1"/>
    <property type="molecule type" value="Genomic_DNA"/>
</dbReference>
<reference evidence="10" key="1">
    <citation type="submission" date="2019-10" db="EMBL/GenBank/DDBJ databases">
        <authorList>
            <consortium name="DOE Joint Genome Institute"/>
            <person name="Kuo A."/>
            <person name="Miyauchi S."/>
            <person name="Kiss E."/>
            <person name="Drula E."/>
            <person name="Kohler A."/>
            <person name="Sanchez-Garcia M."/>
            <person name="Andreopoulos B."/>
            <person name="Barry K.W."/>
            <person name="Bonito G."/>
            <person name="Buee M."/>
            <person name="Carver A."/>
            <person name="Chen C."/>
            <person name="Cichocki N."/>
            <person name="Clum A."/>
            <person name="Culley D."/>
            <person name="Crous P.W."/>
            <person name="Fauchery L."/>
            <person name="Girlanda M."/>
            <person name="Hayes R."/>
            <person name="Keri Z."/>
            <person name="LaButti K."/>
            <person name="Lipzen A."/>
            <person name="Lombard V."/>
            <person name="Magnuson J."/>
            <person name="Maillard F."/>
            <person name="Morin E."/>
            <person name="Murat C."/>
            <person name="Nolan M."/>
            <person name="Ohm R."/>
            <person name="Pangilinan J."/>
            <person name="Pereira M."/>
            <person name="Perotto S."/>
            <person name="Peter M."/>
            <person name="Riley R."/>
            <person name="Sitrit Y."/>
            <person name="Stielow B."/>
            <person name="Szollosi G."/>
            <person name="Zifcakova L."/>
            <person name="Stursova M."/>
            <person name="Spatafora J.W."/>
            <person name="Tedersoo L."/>
            <person name="Vaario L.-M."/>
            <person name="Yamada A."/>
            <person name="Yan M."/>
            <person name="Wang P."/>
            <person name="Xu J."/>
            <person name="Bruns T."/>
            <person name="Baldrian P."/>
            <person name="Vilgalys R."/>
            <person name="Henrissat B."/>
            <person name="Grigoriev I.V."/>
            <person name="Hibbett D."/>
            <person name="Nagy L.G."/>
            <person name="Martin F.M."/>
        </authorList>
    </citation>
    <scope>NUCLEOTIDE SEQUENCE</scope>
    <source>
        <strain evidence="10">BED1</strain>
    </source>
</reference>
<evidence type="ECO:0000256" key="2">
    <source>
        <dbReference type="ARBA" id="ARBA00022692"/>
    </source>
</evidence>
<evidence type="ECO:0000313" key="10">
    <source>
        <dbReference type="EMBL" id="KAF8438056.1"/>
    </source>
</evidence>
<evidence type="ECO:0000313" key="11">
    <source>
        <dbReference type="Proteomes" id="UP001194468"/>
    </source>
</evidence>
<dbReference type="Proteomes" id="UP001194468">
    <property type="component" value="Unassembled WGS sequence"/>
</dbReference>
<name>A0AAD4BS77_BOLED</name>
<evidence type="ECO:0000256" key="5">
    <source>
        <dbReference type="ARBA" id="ARBA00022989"/>
    </source>
</evidence>
<feature type="signal peptide" evidence="8">
    <location>
        <begin position="1"/>
        <end position="21"/>
    </location>
</feature>
<evidence type="ECO:0000256" key="3">
    <source>
        <dbReference type="ARBA" id="ARBA00022729"/>
    </source>
</evidence>
<organism evidence="10 11">
    <name type="scientific">Boletus edulis BED1</name>
    <dbReference type="NCBI Taxonomy" id="1328754"/>
    <lineage>
        <taxon>Eukaryota</taxon>
        <taxon>Fungi</taxon>
        <taxon>Dikarya</taxon>
        <taxon>Basidiomycota</taxon>
        <taxon>Agaricomycotina</taxon>
        <taxon>Agaricomycetes</taxon>
        <taxon>Agaricomycetidae</taxon>
        <taxon>Boletales</taxon>
        <taxon>Boletineae</taxon>
        <taxon>Boletaceae</taxon>
        <taxon>Boletoideae</taxon>
        <taxon>Boletus</taxon>
    </lineage>
</organism>
<proteinExistence type="predicted"/>
<dbReference type="Pfam" id="PF25147">
    <property type="entry name" value="Ribophorin_II_C"/>
    <property type="match status" value="1"/>
</dbReference>
<accession>A0AAD4BS77</accession>
<dbReference type="InterPro" id="IPR008814">
    <property type="entry name" value="Swp1"/>
</dbReference>
<dbReference type="PANTHER" id="PTHR12640:SF0">
    <property type="entry name" value="DOLICHYL-DIPHOSPHOOLIGOSACCHARIDE--PROTEIN GLYCOSYLTRANSFERASE SUBUNIT 2"/>
    <property type="match status" value="1"/>
</dbReference>
<keyword evidence="11" id="KW-1185">Reference proteome</keyword>
<feature type="transmembrane region" description="Helical" evidence="7">
    <location>
        <begin position="187"/>
        <end position="210"/>
    </location>
</feature>
<feature type="chain" id="PRO_5044188487" evidence="8">
    <location>
        <begin position="22"/>
        <end position="278"/>
    </location>
</feature>
<dbReference type="AlphaFoldDB" id="A0AAD4BS77"/>
<evidence type="ECO:0000256" key="1">
    <source>
        <dbReference type="ARBA" id="ARBA00004477"/>
    </source>
</evidence>
<dbReference type="GO" id="GO:0008250">
    <property type="term" value="C:oligosaccharyltransferase complex"/>
    <property type="evidence" value="ECO:0007669"/>
    <property type="project" value="InterPro"/>
</dbReference>
<keyword evidence="2 7" id="KW-0812">Transmembrane</keyword>
<feature type="transmembrane region" description="Helical" evidence="7">
    <location>
        <begin position="222"/>
        <end position="241"/>
    </location>
</feature>
<evidence type="ECO:0000256" key="4">
    <source>
        <dbReference type="ARBA" id="ARBA00022824"/>
    </source>
</evidence>
<feature type="domain" description="Ribophorin II C-terminal" evidence="9">
    <location>
        <begin position="177"/>
        <end position="274"/>
    </location>
</feature>
<dbReference type="PANTHER" id="PTHR12640">
    <property type="entry name" value="RIBOPHORIN II"/>
    <property type="match status" value="1"/>
</dbReference>
<keyword evidence="4" id="KW-0256">Endoplasmic reticulum</keyword>
<sequence length="278" mass="30120">MISPTSFCLSWLLIVVAHAHAASLSIQSPRFTITSSDASQLRADTLSLTQKPEPLTLGPSDVLKLTFQITETGEGNGVQPHQTFLRFYDTVSGEEGIQPVRVTPGGKAKFELNMARPPLSLPPTTDRPLAVSLILGSFIHDPATFDLFDLSVPSSATPAPHPDKASFHPQPPIVHTFHPEQKVPPKVISAFFAALVFAPWAVLLGLWSQVGVRVPHLLSPRILPFTALLGAFEALLVWYWVDLRLGQVLLYAGILALPTIFAGKTALATTGEWRAGKQ</sequence>
<evidence type="ECO:0000256" key="6">
    <source>
        <dbReference type="ARBA" id="ARBA00023136"/>
    </source>
</evidence>
<evidence type="ECO:0000256" key="7">
    <source>
        <dbReference type="SAM" id="Phobius"/>
    </source>
</evidence>
<dbReference type="InterPro" id="IPR056790">
    <property type="entry name" value="Ribophorin_II_C"/>
</dbReference>
<keyword evidence="6 7" id="KW-0472">Membrane</keyword>
<feature type="transmembrane region" description="Helical" evidence="7">
    <location>
        <begin position="247"/>
        <end position="267"/>
    </location>
</feature>
<keyword evidence="3 8" id="KW-0732">Signal</keyword>
<dbReference type="GO" id="GO:0006487">
    <property type="term" value="P:protein N-linked glycosylation"/>
    <property type="evidence" value="ECO:0007669"/>
    <property type="project" value="TreeGrafter"/>
</dbReference>
<protein>
    <submittedName>
        <fullName evidence="10">Oligosaccharyltransferase subunit Ribophorin II-domain-containing protein</fullName>
    </submittedName>
</protein>